<dbReference type="OrthoDB" id="8479146at2"/>
<comment type="caution">
    <text evidence="2">The sequence shown here is derived from an EMBL/GenBank/DDBJ whole genome shotgun (WGS) entry which is preliminary data.</text>
</comment>
<name>A0A2S6GWF0_9PSEU</name>
<keyword evidence="3" id="KW-1185">Reference proteome</keyword>
<gene>
    <name evidence="2" type="ORF">CLV40_103175</name>
</gene>
<organism evidence="2 3">
    <name type="scientific">Actinokineospora auranticolor</name>
    <dbReference type="NCBI Taxonomy" id="155976"/>
    <lineage>
        <taxon>Bacteria</taxon>
        <taxon>Bacillati</taxon>
        <taxon>Actinomycetota</taxon>
        <taxon>Actinomycetes</taxon>
        <taxon>Pseudonocardiales</taxon>
        <taxon>Pseudonocardiaceae</taxon>
        <taxon>Actinokineospora</taxon>
    </lineage>
</organism>
<accession>A0A2S6GWF0</accession>
<evidence type="ECO:0000313" key="2">
    <source>
        <dbReference type="EMBL" id="PPK69565.1"/>
    </source>
</evidence>
<dbReference type="Pfam" id="PF05076">
    <property type="entry name" value="SUFU"/>
    <property type="match status" value="1"/>
</dbReference>
<dbReference type="EMBL" id="PTIX01000003">
    <property type="protein sequence ID" value="PPK69565.1"/>
    <property type="molecule type" value="Genomic_DNA"/>
</dbReference>
<protein>
    <submittedName>
        <fullName evidence="2">Suppressor of fused protein SUFU</fullName>
    </submittedName>
</protein>
<sequence>MAASESNRAIARAAAAAFGGRPTVTRFYDDDERNAVDVLEVPDSPAGGVTSYATLGLSDHPLELDGEEYPARVEILGACDSSVEFFANVVSTAAFCVVNDKWFCAPGAVFPEVVRMYAPESPLPHLFFVSPFLWGDDPGTLELPDKTVAWLMVVPISDSERDYLDANGPDALEALFEEKQIDLFDLTRPPVV</sequence>
<evidence type="ECO:0000259" key="1">
    <source>
        <dbReference type="Pfam" id="PF05076"/>
    </source>
</evidence>
<feature type="domain" description="Suppressor of fused-like" evidence="1">
    <location>
        <begin position="34"/>
        <end position="189"/>
    </location>
</feature>
<evidence type="ECO:0000313" key="3">
    <source>
        <dbReference type="Proteomes" id="UP000239203"/>
    </source>
</evidence>
<dbReference type="AlphaFoldDB" id="A0A2S6GWF0"/>
<dbReference type="Proteomes" id="UP000239203">
    <property type="component" value="Unassembled WGS sequence"/>
</dbReference>
<reference evidence="2 3" key="1">
    <citation type="submission" date="2018-02" db="EMBL/GenBank/DDBJ databases">
        <title>Genomic Encyclopedia of Archaeal and Bacterial Type Strains, Phase II (KMG-II): from individual species to whole genera.</title>
        <authorList>
            <person name="Goeker M."/>
        </authorList>
    </citation>
    <scope>NUCLEOTIDE SEQUENCE [LARGE SCALE GENOMIC DNA]</scope>
    <source>
        <strain evidence="2 3">YU 961-1</strain>
    </source>
</reference>
<dbReference type="InterPro" id="IPR020941">
    <property type="entry name" value="SUFU-like_domain"/>
</dbReference>
<proteinExistence type="predicted"/>
<dbReference type="RefSeq" id="WP_104477998.1">
    <property type="nucleotide sequence ID" value="NZ_CP154825.1"/>
</dbReference>